<dbReference type="AlphaFoldDB" id="A0A7C2M572"/>
<keyword evidence="1" id="KW-0812">Transmembrane</keyword>
<gene>
    <name evidence="2" type="ORF">ENO10_02565</name>
</gene>
<feature type="transmembrane region" description="Helical" evidence="1">
    <location>
        <begin position="5"/>
        <end position="22"/>
    </location>
</feature>
<keyword evidence="1" id="KW-1133">Transmembrane helix</keyword>
<comment type="caution">
    <text evidence="2">The sequence shown here is derived from an EMBL/GenBank/DDBJ whole genome shotgun (WGS) entry which is preliminary data.</text>
</comment>
<dbReference type="Proteomes" id="UP000885753">
    <property type="component" value="Unassembled WGS sequence"/>
</dbReference>
<proteinExistence type="predicted"/>
<protein>
    <submittedName>
        <fullName evidence="2">Uncharacterized protein</fullName>
    </submittedName>
</protein>
<dbReference type="EMBL" id="DSEE01000190">
    <property type="protein sequence ID" value="HER40081.1"/>
    <property type="molecule type" value="Genomic_DNA"/>
</dbReference>
<evidence type="ECO:0000256" key="1">
    <source>
        <dbReference type="SAM" id="Phobius"/>
    </source>
</evidence>
<sequence length="65" mass="7150">MKFFIYLLLVIASALIIYNFTFLDFGNLFSGDSATALIGILASSCVVVLMIILLMSRAISEKVEK</sequence>
<name>A0A7C2M572_9FLAO</name>
<evidence type="ECO:0000313" key="2">
    <source>
        <dbReference type="EMBL" id="HER40081.1"/>
    </source>
</evidence>
<accession>A0A7C2M572</accession>
<feature type="transmembrane region" description="Helical" evidence="1">
    <location>
        <begin position="34"/>
        <end position="55"/>
    </location>
</feature>
<reference evidence="2" key="1">
    <citation type="journal article" date="2020" name="mSystems">
        <title>Genome- and Community-Level Interaction Insights into Carbon Utilization and Element Cycling Functions of Hydrothermarchaeota in Hydrothermal Sediment.</title>
        <authorList>
            <person name="Zhou Z."/>
            <person name="Liu Y."/>
            <person name="Xu W."/>
            <person name="Pan J."/>
            <person name="Luo Z.H."/>
            <person name="Li M."/>
        </authorList>
    </citation>
    <scope>NUCLEOTIDE SEQUENCE [LARGE SCALE GENOMIC DNA]</scope>
    <source>
        <strain evidence="2">SpSt-1235</strain>
    </source>
</reference>
<organism evidence="2">
    <name type="scientific">Salinimicrobium catena</name>
    <dbReference type="NCBI Taxonomy" id="390640"/>
    <lineage>
        <taxon>Bacteria</taxon>
        <taxon>Pseudomonadati</taxon>
        <taxon>Bacteroidota</taxon>
        <taxon>Flavobacteriia</taxon>
        <taxon>Flavobacteriales</taxon>
        <taxon>Flavobacteriaceae</taxon>
        <taxon>Salinimicrobium</taxon>
    </lineage>
</organism>
<keyword evidence="1" id="KW-0472">Membrane</keyword>